<keyword evidence="3" id="KW-1185">Reference proteome</keyword>
<dbReference type="Pfam" id="PF03473">
    <property type="entry name" value="MOSC"/>
    <property type="match status" value="1"/>
</dbReference>
<dbReference type="PROSITE" id="PS51340">
    <property type="entry name" value="MOSC"/>
    <property type="match status" value="1"/>
</dbReference>
<organism evidence="2 3">
    <name type="scientific">Aphanothece sacrum FPU1</name>
    <dbReference type="NCBI Taxonomy" id="1920663"/>
    <lineage>
        <taxon>Bacteria</taxon>
        <taxon>Bacillati</taxon>
        <taxon>Cyanobacteriota</taxon>
        <taxon>Cyanophyceae</taxon>
        <taxon>Oscillatoriophycideae</taxon>
        <taxon>Chroococcales</taxon>
        <taxon>Aphanothecaceae</taxon>
        <taxon>Aphanothece</taxon>
    </lineage>
</organism>
<dbReference type="GO" id="GO:0030151">
    <property type="term" value="F:molybdenum ion binding"/>
    <property type="evidence" value="ECO:0007669"/>
    <property type="project" value="InterPro"/>
</dbReference>
<protein>
    <submittedName>
        <fullName evidence="2">Fe-S protein</fullName>
    </submittedName>
</protein>
<evidence type="ECO:0000313" key="3">
    <source>
        <dbReference type="Proteomes" id="UP000287247"/>
    </source>
</evidence>
<dbReference type="InterPro" id="IPR005303">
    <property type="entry name" value="MOCOS_middle"/>
</dbReference>
<sequence>MSNFNNNPYLAHIFIYPIKSLDGIWIPQSTILDSGALTYDRQWAIFDDNDRFVNGKRNNKIYQLRTSFNTQVTQVFLQVEGSKEKIEFNLQTERKEIEVFLSDFLGFSVHLKENKITGFPDDTNASGPTIISTATIEAIANWFPNIEFAEIRRRLRANLEINGVPAFWEDQLFANQNQWVNFRIGQINFQGINPCQRCIVPTKNSQTGEVTNNFQSQFITKRKDTLPPWVNPSQFNHFYRVSVNTKIVDSALDKVLKVGDKIEIIGVG</sequence>
<evidence type="ECO:0000313" key="2">
    <source>
        <dbReference type="EMBL" id="GBF79332.1"/>
    </source>
</evidence>
<gene>
    <name evidence="2" type="ORF">AsFPU1_0725</name>
</gene>
<dbReference type="RefSeq" id="WP_124977919.1">
    <property type="nucleotide sequence ID" value="NZ_BDQK01000001.1"/>
</dbReference>
<name>A0A401IDK1_APHSA</name>
<dbReference type="Pfam" id="PF03476">
    <property type="entry name" value="MOSC_N"/>
    <property type="match status" value="1"/>
</dbReference>
<dbReference type="EMBL" id="BDQK01000001">
    <property type="protein sequence ID" value="GBF79332.1"/>
    <property type="molecule type" value="Genomic_DNA"/>
</dbReference>
<dbReference type="InterPro" id="IPR005302">
    <property type="entry name" value="MoCF_Sase_C"/>
</dbReference>
<dbReference type="OrthoDB" id="581532at2"/>
<evidence type="ECO:0000259" key="1">
    <source>
        <dbReference type="PROSITE" id="PS51340"/>
    </source>
</evidence>
<reference evidence="3" key="1">
    <citation type="submission" date="2017-05" db="EMBL/GenBank/DDBJ databases">
        <title>Physiological properties and genetic analysis related to exopolysaccharide production of fresh-water unicellular cyanobacterium Aphanothece sacrum, Suizenji Nori, that has been cultured as a food source in Japan.</title>
        <authorList>
            <person name="Kanesaki Y."/>
            <person name="Yoshikawa S."/>
            <person name="Ohki K."/>
        </authorList>
    </citation>
    <scope>NUCLEOTIDE SEQUENCE [LARGE SCALE GENOMIC DNA]</scope>
    <source>
        <strain evidence="3">FPU1</strain>
    </source>
</reference>
<dbReference type="GO" id="GO:0003824">
    <property type="term" value="F:catalytic activity"/>
    <property type="evidence" value="ECO:0007669"/>
    <property type="project" value="InterPro"/>
</dbReference>
<dbReference type="AlphaFoldDB" id="A0A401IDK1"/>
<feature type="domain" description="MOSC" evidence="1">
    <location>
        <begin position="99"/>
        <end position="265"/>
    </location>
</feature>
<accession>A0A401IDK1</accession>
<dbReference type="GO" id="GO:0030170">
    <property type="term" value="F:pyridoxal phosphate binding"/>
    <property type="evidence" value="ECO:0007669"/>
    <property type="project" value="InterPro"/>
</dbReference>
<comment type="caution">
    <text evidence="2">The sequence shown here is derived from an EMBL/GenBank/DDBJ whole genome shotgun (WGS) entry which is preliminary data.</text>
</comment>
<proteinExistence type="predicted"/>
<dbReference type="SUPFAM" id="SSF141673">
    <property type="entry name" value="MOSC N-terminal domain-like"/>
    <property type="match status" value="1"/>
</dbReference>
<dbReference type="Proteomes" id="UP000287247">
    <property type="component" value="Unassembled WGS sequence"/>
</dbReference>